<dbReference type="InterPro" id="IPR036264">
    <property type="entry name" value="Bact_exopeptidase_dim_dom"/>
</dbReference>
<evidence type="ECO:0000256" key="3">
    <source>
        <dbReference type="ARBA" id="ARBA00022438"/>
    </source>
</evidence>
<feature type="binding site" evidence="11">
    <location>
        <position position="379"/>
    </location>
    <ligand>
        <name>Zn(2+)</name>
        <dbReference type="ChEBI" id="CHEBI:29105"/>
        <label>2</label>
    </ligand>
</feature>
<dbReference type="PROSITE" id="PS00758">
    <property type="entry name" value="ARGE_DAPE_CPG2_1"/>
    <property type="match status" value="1"/>
</dbReference>
<dbReference type="CDD" id="cd03892">
    <property type="entry name" value="M20_peptT"/>
    <property type="match status" value="1"/>
</dbReference>
<comment type="catalytic activity">
    <reaction evidence="1">
        <text>Release of the N-terminal residue from a tripeptide.</text>
        <dbReference type="EC" id="3.4.11.4"/>
    </reaction>
</comment>
<feature type="active site" evidence="10">
    <location>
        <position position="80"/>
    </location>
</feature>
<evidence type="ECO:0000313" key="13">
    <source>
        <dbReference type="EMBL" id="RFT07418.1"/>
    </source>
</evidence>
<dbReference type="SUPFAM" id="SSF55031">
    <property type="entry name" value="Bacterial exopeptidase dimerisation domain"/>
    <property type="match status" value="1"/>
</dbReference>
<protein>
    <recommendedName>
        <fullName evidence="9">Peptidase T</fullName>
        <ecNumber evidence="9">3.4.11.4</ecNumber>
    </recommendedName>
</protein>
<dbReference type="GO" id="GO:0045148">
    <property type="term" value="F:tripeptide aminopeptidase activity"/>
    <property type="evidence" value="ECO:0007669"/>
    <property type="project" value="UniProtKB-UniRule"/>
</dbReference>
<keyword evidence="3 13" id="KW-0031">Aminopeptidase</keyword>
<dbReference type="AlphaFoldDB" id="A0A3E2B5W6"/>
<name>A0A3E2B5W6_9FIRM</name>
<dbReference type="GO" id="GO:0008270">
    <property type="term" value="F:zinc ion binding"/>
    <property type="evidence" value="ECO:0007669"/>
    <property type="project" value="InterPro"/>
</dbReference>
<keyword evidence="14" id="KW-1185">Reference proteome</keyword>
<keyword evidence="7 11" id="KW-0862">Zinc</keyword>
<dbReference type="PANTHER" id="PTHR42994">
    <property type="entry name" value="PEPTIDASE T"/>
    <property type="match status" value="1"/>
</dbReference>
<evidence type="ECO:0000256" key="1">
    <source>
        <dbReference type="ARBA" id="ARBA00000870"/>
    </source>
</evidence>
<dbReference type="PROSITE" id="PS00759">
    <property type="entry name" value="ARGE_DAPE_CPG2_2"/>
    <property type="match status" value="1"/>
</dbReference>
<dbReference type="NCBIfam" id="TIGR01882">
    <property type="entry name" value="peptidase-T"/>
    <property type="match status" value="1"/>
</dbReference>
<feature type="binding site" evidence="11">
    <location>
        <position position="140"/>
    </location>
    <ligand>
        <name>Zn(2+)</name>
        <dbReference type="ChEBI" id="CHEBI:29105"/>
        <label>2</label>
    </ligand>
</feature>
<accession>A0A3E2B5W6</accession>
<dbReference type="OrthoDB" id="9804934at2"/>
<reference evidence="13 14" key="1">
    <citation type="submission" date="2018-07" db="EMBL/GenBank/DDBJ databases">
        <title>GABA Modulating Bacteria of the Human Gut Microbiota.</title>
        <authorList>
            <person name="Strandwitz P."/>
            <person name="Kim K.H."/>
            <person name="Terekhova D."/>
            <person name="Liu J.K."/>
            <person name="Sharma A."/>
            <person name="Levering J."/>
            <person name="Mcdonald D."/>
            <person name="Dietrich D."/>
            <person name="Ramadhar T.R."/>
            <person name="Lekbua A."/>
            <person name="Mroue N."/>
            <person name="Liston C."/>
            <person name="Stewart E.J."/>
            <person name="Dubin M.J."/>
            <person name="Zengler K."/>
            <person name="Knight R."/>
            <person name="Gilbert J.A."/>
            <person name="Clardy J."/>
            <person name="Lewis K."/>
        </authorList>
    </citation>
    <scope>NUCLEOTIDE SEQUENCE [LARGE SCALE GENOMIC DNA]</scope>
    <source>
        <strain evidence="13 14">KLE1738</strain>
    </source>
</reference>
<proteinExistence type="inferred from homology"/>
<evidence type="ECO:0000256" key="2">
    <source>
        <dbReference type="ARBA" id="ARBA00009692"/>
    </source>
</evidence>
<gene>
    <name evidence="13" type="primary">pepT</name>
    <name evidence="13" type="ORF">DV520_01865</name>
</gene>
<evidence type="ECO:0000313" key="14">
    <source>
        <dbReference type="Proteomes" id="UP000260649"/>
    </source>
</evidence>
<feature type="domain" description="Peptidase M20 dimerisation" evidence="12">
    <location>
        <begin position="206"/>
        <end position="307"/>
    </location>
</feature>
<dbReference type="InterPro" id="IPR002933">
    <property type="entry name" value="Peptidase_M20"/>
</dbReference>
<evidence type="ECO:0000256" key="5">
    <source>
        <dbReference type="ARBA" id="ARBA00022723"/>
    </source>
</evidence>
<evidence type="ECO:0000256" key="11">
    <source>
        <dbReference type="PIRSR" id="PIRSR037215-2"/>
    </source>
</evidence>
<dbReference type="EMBL" id="QQRQ01000002">
    <property type="protein sequence ID" value="RFT07418.1"/>
    <property type="molecule type" value="Genomic_DNA"/>
</dbReference>
<dbReference type="RefSeq" id="WP_117141611.1">
    <property type="nucleotide sequence ID" value="NZ_DAIQVC010000014.1"/>
</dbReference>
<feature type="binding site" evidence="11">
    <location>
        <position position="175"/>
    </location>
    <ligand>
        <name>Zn(2+)</name>
        <dbReference type="ChEBI" id="CHEBI:29105"/>
        <label>2</label>
    </ligand>
</feature>
<evidence type="ECO:0000256" key="6">
    <source>
        <dbReference type="ARBA" id="ARBA00022801"/>
    </source>
</evidence>
<evidence type="ECO:0000256" key="8">
    <source>
        <dbReference type="ARBA" id="ARBA00023049"/>
    </source>
</evidence>
<comment type="similarity">
    <text evidence="2">Belongs to the peptidase M20B family.</text>
</comment>
<evidence type="ECO:0000256" key="7">
    <source>
        <dbReference type="ARBA" id="ARBA00022833"/>
    </source>
</evidence>
<dbReference type="InterPro" id="IPR011650">
    <property type="entry name" value="Peptidase_M20_dimer"/>
</dbReference>
<dbReference type="NCBIfam" id="NF009920">
    <property type="entry name" value="PRK13381.1"/>
    <property type="match status" value="1"/>
</dbReference>
<comment type="cofactor">
    <cofactor evidence="11">
        <name>Zn(2+)</name>
        <dbReference type="ChEBI" id="CHEBI:29105"/>
    </cofactor>
    <text evidence="11">Binds 2 Zn(2+) ions per subunit.</text>
</comment>
<dbReference type="GO" id="GO:0008237">
    <property type="term" value="F:metallopeptidase activity"/>
    <property type="evidence" value="ECO:0007669"/>
    <property type="project" value="UniProtKB-KW"/>
</dbReference>
<dbReference type="GO" id="GO:0006518">
    <property type="term" value="P:peptide metabolic process"/>
    <property type="evidence" value="ECO:0007669"/>
    <property type="project" value="InterPro"/>
</dbReference>
<feature type="binding site" evidence="11">
    <location>
        <position position="140"/>
    </location>
    <ligand>
        <name>Zn(2+)</name>
        <dbReference type="ChEBI" id="CHEBI:29105"/>
        <label>1</label>
    </ligand>
</feature>
<sequence length="413" mass="44801">MTALERFLKYITFDTQSEEGSEATPSTEKQRALGRVLARELAEMGLEGACLADNGAVYGWLPATPGREDVPVIALIAHMDTAPRVPGGPMKARVVSYEGGVLVLNEEKGIALSPAAFPDLLEQVGKQLVVTDGTTLLGADDKAGVAEIFAAVERLVRDPRLAHGRVAVCITPDEEVGRGADYVDLARLGAAFAYTVDGGPLGTLEYENFNAAAGTVLLHGVNIHPGEGKNKMRNACLMAAQFIAMVPPAEAPAHTEGYEGFYHLCAMTGDESQARLEWIIRDHDQARFAERKETLTRIGAYLERQYGPGSVEVILTDSYYNMKERILPHPQLLDWARAAFRKAGVEPRDVPIRGGTDGARLSYLGLPCPNLSTGGYHFHGVYEYIPVESLEKMTEMLVYLLTGIDGTKKNGKI</sequence>
<keyword evidence="8" id="KW-0482">Metalloprotease</keyword>
<dbReference type="GeneID" id="97994483"/>
<dbReference type="Pfam" id="PF07687">
    <property type="entry name" value="M20_dimer"/>
    <property type="match status" value="1"/>
</dbReference>
<keyword evidence="6 13" id="KW-0378">Hydrolase</keyword>
<feature type="binding site" evidence="11">
    <location>
        <position position="78"/>
    </location>
    <ligand>
        <name>Zn(2+)</name>
        <dbReference type="ChEBI" id="CHEBI:29105"/>
        <label>1</label>
    </ligand>
</feature>
<keyword evidence="5 11" id="KW-0479">Metal-binding</keyword>
<dbReference type="NCBIfam" id="NF003976">
    <property type="entry name" value="PRK05469.1"/>
    <property type="match status" value="1"/>
</dbReference>
<dbReference type="Proteomes" id="UP000260649">
    <property type="component" value="Unassembled WGS sequence"/>
</dbReference>
<dbReference type="Pfam" id="PF01546">
    <property type="entry name" value="Peptidase_M20"/>
    <property type="match status" value="1"/>
</dbReference>
<dbReference type="PANTHER" id="PTHR42994:SF1">
    <property type="entry name" value="PEPTIDASE T"/>
    <property type="match status" value="1"/>
</dbReference>
<keyword evidence="4" id="KW-0645">Protease</keyword>
<evidence type="ECO:0000256" key="9">
    <source>
        <dbReference type="NCBIfam" id="TIGR01882"/>
    </source>
</evidence>
<feature type="binding site" evidence="11">
    <location>
        <position position="197"/>
    </location>
    <ligand>
        <name>Zn(2+)</name>
        <dbReference type="ChEBI" id="CHEBI:29105"/>
        <label>1</label>
    </ligand>
</feature>
<evidence type="ECO:0000259" key="12">
    <source>
        <dbReference type="Pfam" id="PF07687"/>
    </source>
</evidence>
<evidence type="ECO:0000256" key="10">
    <source>
        <dbReference type="PIRSR" id="PIRSR037215-1"/>
    </source>
</evidence>
<dbReference type="SUPFAM" id="SSF53187">
    <property type="entry name" value="Zn-dependent exopeptidases"/>
    <property type="match status" value="1"/>
</dbReference>
<comment type="caution">
    <text evidence="13">The sequence shown here is derived from an EMBL/GenBank/DDBJ whole genome shotgun (WGS) entry which is preliminary data.</text>
</comment>
<evidence type="ECO:0000256" key="4">
    <source>
        <dbReference type="ARBA" id="ARBA00022670"/>
    </source>
</evidence>
<feature type="active site" description="Proton acceptor" evidence="10">
    <location>
        <position position="174"/>
    </location>
</feature>
<dbReference type="Gene3D" id="3.40.630.10">
    <property type="entry name" value="Zn peptidases"/>
    <property type="match status" value="1"/>
</dbReference>
<dbReference type="GO" id="GO:0006508">
    <property type="term" value="P:proteolysis"/>
    <property type="evidence" value="ECO:0007669"/>
    <property type="project" value="UniProtKB-UniRule"/>
</dbReference>
<dbReference type="Gene3D" id="3.30.70.360">
    <property type="match status" value="1"/>
</dbReference>
<dbReference type="EC" id="3.4.11.4" evidence="9"/>
<dbReference type="InterPro" id="IPR010161">
    <property type="entry name" value="Peptidase_M20B"/>
</dbReference>
<dbReference type="InterPro" id="IPR001261">
    <property type="entry name" value="ArgE/DapE_CS"/>
</dbReference>
<organism evidence="13 14">
    <name type="scientific">Evtepia gabavorous</name>
    <dbReference type="NCBI Taxonomy" id="2211183"/>
    <lineage>
        <taxon>Bacteria</taxon>
        <taxon>Bacillati</taxon>
        <taxon>Bacillota</taxon>
        <taxon>Clostridia</taxon>
        <taxon>Eubacteriales</taxon>
        <taxon>Evtepia</taxon>
    </lineage>
</organism>
<dbReference type="PIRSF" id="PIRSF037215">
    <property type="entry name" value="Peptidase_M20B"/>
    <property type="match status" value="1"/>
</dbReference>